<dbReference type="SMART" id="SM01037">
    <property type="entry name" value="Bet_v_1"/>
    <property type="match status" value="1"/>
</dbReference>
<evidence type="ECO:0000313" key="1">
    <source>
        <dbReference type="Proteomes" id="UP000235220"/>
    </source>
</evidence>
<accession>A0A2I4EZ14</accession>
<protein>
    <submittedName>
        <fullName evidence="2">MLP-like protein 43</fullName>
    </submittedName>
</protein>
<sequence>MSSSLSGKLSVEIDAKSPARAFYEALGKRLYDIPKRCPISIPKVDLVEGKWEDVGAVVNFHLAHGGKTIISKEIVESLDDEKLSVTFNLIGGVLVEGSFKSFKFIFQAIPKKEGCLGRWTCEYEKLNAGIPDPKELVQFAGDLTREIDDTLMKSQA</sequence>
<dbReference type="InterPro" id="IPR051761">
    <property type="entry name" value="MLP-like_ligand-binding"/>
</dbReference>
<dbReference type="SUPFAM" id="SSF55961">
    <property type="entry name" value="Bet v1-like"/>
    <property type="match status" value="1"/>
</dbReference>
<dbReference type="GeneID" id="108994033"/>
<dbReference type="InterPro" id="IPR023393">
    <property type="entry name" value="START-like_dom_sf"/>
</dbReference>
<name>A0A2I4EZ14_JUGRE</name>
<gene>
    <name evidence="2" type="primary">LOC108994033</name>
</gene>
<dbReference type="AlphaFoldDB" id="A0A2I4EZ14"/>
<dbReference type="OrthoDB" id="1847301at2759"/>
<proteinExistence type="predicted"/>
<dbReference type="InterPro" id="IPR000916">
    <property type="entry name" value="Bet_v_I/MLP"/>
</dbReference>
<dbReference type="Pfam" id="PF00407">
    <property type="entry name" value="Bet_v_1"/>
    <property type="match status" value="1"/>
</dbReference>
<dbReference type="KEGG" id="jre:108994033"/>
<evidence type="ECO:0000313" key="2">
    <source>
        <dbReference type="RefSeq" id="XP_018824648.1"/>
    </source>
</evidence>
<dbReference type="Gramene" id="Jr13_22930_p1">
    <property type="protein sequence ID" value="cds.Jr13_22930_p1"/>
    <property type="gene ID" value="Jr13_22930"/>
</dbReference>
<dbReference type="GO" id="GO:0006952">
    <property type="term" value="P:defense response"/>
    <property type="evidence" value="ECO:0007669"/>
    <property type="project" value="InterPro"/>
</dbReference>
<organism evidence="1 2">
    <name type="scientific">Juglans regia</name>
    <name type="common">English walnut</name>
    <dbReference type="NCBI Taxonomy" id="51240"/>
    <lineage>
        <taxon>Eukaryota</taxon>
        <taxon>Viridiplantae</taxon>
        <taxon>Streptophyta</taxon>
        <taxon>Embryophyta</taxon>
        <taxon>Tracheophyta</taxon>
        <taxon>Spermatophyta</taxon>
        <taxon>Magnoliopsida</taxon>
        <taxon>eudicotyledons</taxon>
        <taxon>Gunneridae</taxon>
        <taxon>Pentapetalae</taxon>
        <taxon>rosids</taxon>
        <taxon>fabids</taxon>
        <taxon>Fagales</taxon>
        <taxon>Juglandaceae</taxon>
        <taxon>Juglans</taxon>
    </lineage>
</organism>
<dbReference type="CDD" id="cd07816">
    <property type="entry name" value="Bet_v1-like"/>
    <property type="match status" value="1"/>
</dbReference>
<dbReference type="STRING" id="51240.A0A2I4EZ14"/>
<dbReference type="RefSeq" id="XP_018824648.1">
    <property type="nucleotide sequence ID" value="XM_018969103.2"/>
</dbReference>
<dbReference type="PANTHER" id="PTHR31907">
    <property type="entry name" value="MLP-LIKE PROTEIN 423"/>
    <property type="match status" value="1"/>
</dbReference>
<dbReference type="Gene3D" id="3.30.530.20">
    <property type="match status" value="1"/>
</dbReference>
<keyword evidence="1" id="KW-1185">Reference proteome</keyword>
<reference evidence="2" key="1">
    <citation type="submission" date="2025-08" db="UniProtKB">
        <authorList>
            <consortium name="RefSeq"/>
        </authorList>
    </citation>
    <scope>IDENTIFICATION</scope>
    <source>
        <tissue evidence="2">Leaves</tissue>
    </source>
</reference>
<dbReference type="Proteomes" id="UP000235220">
    <property type="component" value="Chromosome 13"/>
</dbReference>